<feature type="domain" description="DUF8175" evidence="3">
    <location>
        <begin position="71"/>
        <end position="256"/>
    </location>
</feature>
<comment type="caution">
    <text evidence="4">The sequence shown here is derived from an EMBL/GenBank/DDBJ whole genome shotgun (WGS) entry which is preliminary data.</text>
</comment>
<feature type="region of interest" description="Disordered" evidence="1">
    <location>
        <begin position="33"/>
        <end position="56"/>
    </location>
</feature>
<keyword evidence="2" id="KW-0472">Membrane</keyword>
<evidence type="ECO:0000259" key="3">
    <source>
        <dbReference type="Pfam" id="PF26526"/>
    </source>
</evidence>
<keyword evidence="2" id="KW-0812">Transmembrane</keyword>
<gene>
    <name evidence="4" type="ORF">EDD19_12423</name>
</gene>
<organism evidence="4 5">
    <name type="scientific">Dietzia cinnamea</name>
    <dbReference type="NCBI Taxonomy" id="321318"/>
    <lineage>
        <taxon>Bacteria</taxon>
        <taxon>Bacillati</taxon>
        <taxon>Actinomycetota</taxon>
        <taxon>Actinomycetes</taxon>
        <taxon>Mycobacteriales</taxon>
        <taxon>Dietziaceae</taxon>
        <taxon>Dietzia</taxon>
    </lineage>
</organism>
<evidence type="ECO:0000256" key="2">
    <source>
        <dbReference type="SAM" id="Phobius"/>
    </source>
</evidence>
<feature type="compositionally biased region" description="Pro residues" evidence="1">
    <location>
        <begin position="40"/>
        <end position="49"/>
    </location>
</feature>
<protein>
    <recommendedName>
        <fullName evidence="3">DUF8175 domain-containing protein</fullName>
    </recommendedName>
</protein>
<reference evidence="4 5" key="1">
    <citation type="submission" date="2019-03" db="EMBL/GenBank/DDBJ databases">
        <title>Root nodule microbial communities of legume samples collected from USA, Mexico and Botswana.</title>
        <authorList>
            <person name="Hirsch A."/>
        </authorList>
    </citation>
    <scope>NUCLEOTIDE SEQUENCE [LARGE SCALE GENOMIC DNA]</scope>
    <source>
        <strain evidence="4 5">55</strain>
    </source>
</reference>
<dbReference type="InterPro" id="IPR058488">
    <property type="entry name" value="DUF8175"/>
</dbReference>
<keyword evidence="2" id="KW-1133">Transmembrane helix</keyword>
<sequence>MTKKAWISGAAVLIVALMVLILVIAMSGTDEQSDQAAPAPVTPTAPSSPAPAEQPGRVVSDLVGRQVTVVDAPEGEPVAQTGEAGEFPGGTEPVAAPAGLALQRVPSGTTLMVSSSDGPTAVERGVMTGYARSPVGAALLTANYIGLGLEMGPVYADFMQRYAPDLVAEDPELLEEMRARGAATQGRAMQAAEGFQAPRWFRFSHCSPDFCTVEAAMPSVSEAVGQVDTIDVSATEHPVMRVSLSWTGEQWEIVSGRSLPPVEELDRSWVLWI</sequence>
<accession>A0A4R3ZPQ7</accession>
<dbReference type="EMBL" id="SMCX01000024">
    <property type="protein sequence ID" value="TCW21370.1"/>
    <property type="molecule type" value="Genomic_DNA"/>
</dbReference>
<dbReference type="GeneID" id="89532409"/>
<feature type="transmembrane region" description="Helical" evidence="2">
    <location>
        <begin position="6"/>
        <end position="25"/>
    </location>
</feature>
<proteinExistence type="predicted"/>
<evidence type="ECO:0000313" key="5">
    <source>
        <dbReference type="Proteomes" id="UP000295805"/>
    </source>
</evidence>
<dbReference type="AlphaFoldDB" id="A0A4R3ZPQ7"/>
<dbReference type="RefSeq" id="WP_131886294.1">
    <property type="nucleotide sequence ID" value="NZ_CP143054.1"/>
</dbReference>
<dbReference type="Proteomes" id="UP000295805">
    <property type="component" value="Unassembled WGS sequence"/>
</dbReference>
<name>A0A4R3ZPQ7_9ACTN</name>
<evidence type="ECO:0000313" key="4">
    <source>
        <dbReference type="EMBL" id="TCW21370.1"/>
    </source>
</evidence>
<dbReference type="Pfam" id="PF26526">
    <property type="entry name" value="DUF8175"/>
    <property type="match status" value="1"/>
</dbReference>
<evidence type="ECO:0000256" key="1">
    <source>
        <dbReference type="SAM" id="MobiDB-lite"/>
    </source>
</evidence>